<protein>
    <recommendedName>
        <fullName evidence="2">50S ribosomal protein L29</fullName>
    </recommendedName>
</protein>
<sequence length="84" mass="9793">MKRNDLLKLRGKAKEELKGLAEVKKLEFLKVKASIKAKREKNLKRAKILRHELSQVLTILREKELMEKDKTAKSARKISLTKKP</sequence>
<dbReference type="GO" id="GO:0006412">
    <property type="term" value="P:translation"/>
    <property type="evidence" value="ECO:0007669"/>
    <property type="project" value="InterPro"/>
</dbReference>
<dbReference type="GO" id="GO:0003735">
    <property type="term" value="F:structural constituent of ribosome"/>
    <property type="evidence" value="ECO:0007669"/>
    <property type="project" value="InterPro"/>
</dbReference>
<dbReference type="SUPFAM" id="SSF46561">
    <property type="entry name" value="Ribosomal protein L29 (L29p)"/>
    <property type="match status" value="1"/>
</dbReference>
<dbReference type="Gene3D" id="1.10.287.310">
    <property type="match status" value="1"/>
</dbReference>
<dbReference type="AlphaFoldDB" id="A0A0H4TAK1"/>
<dbReference type="GO" id="GO:0005840">
    <property type="term" value="C:ribosome"/>
    <property type="evidence" value="ECO:0007669"/>
    <property type="project" value="InterPro"/>
</dbReference>
<proteinExistence type="predicted"/>
<dbReference type="InterPro" id="IPR036049">
    <property type="entry name" value="Ribosomal_uL29_sf"/>
</dbReference>
<dbReference type="EMBL" id="KT007014">
    <property type="protein sequence ID" value="AKQ03502.1"/>
    <property type="molecule type" value="Genomic_DNA"/>
</dbReference>
<evidence type="ECO:0000313" key="1">
    <source>
        <dbReference type="EMBL" id="AKQ03502.1"/>
    </source>
</evidence>
<organism evidence="1">
    <name type="scientific">uncultured Microgenomates bacterium Rifle_16ft_4_minimus_38077</name>
    <dbReference type="NCBI Taxonomy" id="1665117"/>
    <lineage>
        <taxon>Bacteria</taxon>
        <taxon>Candidatus Microgenomatota</taxon>
        <taxon>environmental samples</taxon>
    </lineage>
</organism>
<name>A0A0H4TAK1_9BACT</name>
<accession>A0A0H4TAK1</accession>
<evidence type="ECO:0008006" key="2">
    <source>
        <dbReference type="Google" id="ProtNLM"/>
    </source>
</evidence>
<reference evidence="1" key="1">
    <citation type="journal article" date="2015" name="ISME J.">
        <title>Aquifer environment selects for microbial species cohorts in sediment and groundwater.</title>
        <authorList>
            <person name="Hug L.A."/>
            <person name="Thomas B.C."/>
            <person name="Brown C.T."/>
            <person name="Frischkorn K.R."/>
            <person name="Williams K.H."/>
            <person name="Tringe S.G."/>
            <person name="Banfield J.F."/>
        </authorList>
    </citation>
    <scope>NUCLEOTIDE SEQUENCE</scope>
</reference>